<proteinExistence type="predicted"/>
<dbReference type="EMBL" id="UINC01001608">
    <property type="protein sequence ID" value="SUZ84812.1"/>
    <property type="molecule type" value="Genomic_DNA"/>
</dbReference>
<gene>
    <name evidence="1" type="ORF">METZ01_LOCUS37666</name>
</gene>
<accession>A0A381QZD8</accession>
<evidence type="ECO:0008006" key="2">
    <source>
        <dbReference type="Google" id="ProtNLM"/>
    </source>
</evidence>
<evidence type="ECO:0000313" key="1">
    <source>
        <dbReference type="EMBL" id="SUZ84812.1"/>
    </source>
</evidence>
<protein>
    <recommendedName>
        <fullName evidence="2">Outer-membrane lipoprotein LolB</fullName>
    </recommendedName>
</protein>
<organism evidence="1">
    <name type="scientific">marine metagenome</name>
    <dbReference type="NCBI Taxonomy" id="408172"/>
    <lineage>
        <taxon>unclassified sequences</taxon>
        <taxon>metagenomes</taxon>
        <taxon>ecological metagenomes</taxon>
    </lineage>
</organism>
<dbReference type="AlphaFoldDB" id="A0A381QZD8"/>
<name>A0A381QZD8_9ZZZZ</name>
<sequence length="205" mass="23475">MAIPFLLLLFVASGCVAPMKPASPETVSPAPRKYGSLLESYISCTGNGKIDSRGFFSGELTFKYMSQHDSSFLQFKDILGRKALLMWFTPHNVFAWNLIENKQYDYEQILEFFPFLYIVEPKDITKFLWGVQPDIAKPVSDDPSRDFMDLSLQFETGELDQIPFSLISATFKDLDMNQSVKIDIQKRMHHTTAVNLERVWGLIQS</sequence>
<reference evidence="1" key="1">
    <citation type="submission" date="2018-05" db="EMBL/GenBank/DDBJ databases">
        <authorList>
            <person name="Lanie J.A."/>
            <person name="Ng W.-L."/>
            <person name="Kazmierczak K.M."/>
            <person name="Andrzejewski T.M."/>
            <person name="Davidsen T.M."/>
            <person name="Wayne K.J."/>
            <person name="Tettelin H."/>
            <person name="Glass J.I."/>
            <person name="Rusch D."/>
            <person name="Podicherti R."/>
            <person name="Tsui H.-C.T."/>
            <person name="Winkler M.E."/>
        </authorList>
    </citation>
    <scope>NUCLEOTIDE SEQUENCE</scope>
</reference>